<protein>
    <submittedName>
        <fullName evidence="1">Universal stress protein</fullName>
    </submittedName>
</protein>
<organism evidence="1 2">
    <name type="scientific">Pseudoalteromonas agarivorans</name>
    <dbReference type="NCBI Taxonomy" id="176102"/>
    <lineage>
        <taxon>Bacteria</taxon>
        <taxon>Pseudomonadati</taxon>
        <taxon>Pseudomonadota</taxon>
        <taxon>Gammaproteobacteria</taxon>
        <taxon>Alteromonadales</taxon>
        <taxon>Pseudoalteromonadaceae</taxon>
        <taxon>Pseudoalteromonas</taxon>
    </lineage>
</organism>
<dbReference type="EMBL" id="CP033065">
    <property type="protein sequence ID" value="AYM86342.1"/>
    <property type="molecule type" value="Genomic_DNA"/>
</dbReference>
<reference evidence="1 2" key="1">
    <citation type="submission" date="2018-10" db="EMBL/GenBank/DDBJ databases">
        <title>Complete Genome Sequence and Transcriptomic Profiles of a Marine Bacterium, Pseudoalteromonas agarivorans Hao 2018.</title>
        <authorList>
            <person name="Hao L."/>
        </authorList>
    </citation>
    <scope>NUCLEOTIDE SEQUENCE [LARGE SCALE GENOMIC DNA]</scope>
    <source>
        <strain evidence="1 2">Hao 2018</strain>
    </source>
</reference>
<gene>
    <name evidence="1" type="ORF">D9T18_06365</name>
</gene>
<name>A0AAD0U067_9GAMM</name>
<dbReference type="Gene3D" id="3.40.50.12370">
    <property type="match status" value="1"/>
</dbReference>
<evidence type="ECO:0000313" key="2">
    <source>
        <dbReference type="Proteomes" id="UP000279995"/>
    </source>
</evidence>
<proteinExistence type="predicted"/>
<evidence type="ECO:0000313" key="1">
    <source>
        <dbReference type="EMBL" id="AYM86342.1"/>
    </source>
</evidence>
<dbReference type="RefSeq" id="WP_121637300.1">
    <property type="nucleotide sequence ID" value="NZ_CP033065.1"/>
</dbReference>
<accession>A0AAD0U067</accession>
<dbReference type="AlphaFoldDB" id="A0AAD0U067"/>
<sequence>MISPKLILMPLSTSGHVTERLKGGLAVAKYFNAHLDVYHTHLDPKRFLPTGQLGLPTKLVKELDSVAGRFATTESANLKTEFVSLCAQQQVKYTDDSAEHPTHPSASWHINIGVRSEIIAEQGKVADLIIIPQSKSGKSTSTFEASVMRSGKPILLVPRQMTHFDIKTVVIGWNASTEVSRALTYSLSLLKQAQKVVICTSASSADKMPNGHEVVKYLAQHDIKSEFVTFNNGRQSTAKAFMSVAQMHNADLVVMGAFTHRRIHEQIFGGMTNYMLANTTLPILMAR</sequence>
<dbReference type="Proteomes" id="UP000279995">
    <property type="component" value="Chromosome I"/>
</dbReference>
<dbReference type="SUPFAM" id="SSF52402">
    <property type="entry name" value="Adenine nucleotide alpha hydrolases-like"/>
    <property type="match status" value="1"/>
</dbReference>